<name>A0A3B0VKU2_9ZZZZ</name>
<proteinExistence type="predicted"/>
<evidence type="ECO:0000313" key="1">
    <source>
        <dbReference type="EMBL" id="VAW44248.1"/>
    </source>
</evidence>
<sequence length="30" mass="3739">MLKNMNTSREESIFIYVFYIFLLKFKRIHG</sequence>
<organism evidence="1">
    <name type="scientific">hydrothermal vent metagenome</name>
    <dbReference type="NCBI Taxonomy" id="652676"/>
    <lineage>
        <taxon>unclassified sequences</taxon>
        <taxon>metagenomes</taxon>
        <taxon>ecological metagenomes</taxon>
    </lineage>
</organism>
<dbReference type="EMBL" id="UOFB01000028">
    <property type="protein sequence ID" value="VAW44248.1"/>
    <property type="molecule type" value="Genomic_DNA"/>
</dbReference>
<gene>
    <name evidence="1" type="ORF">MNBD_GAMMA04-1745</name>
</gene>
<protein>
    <submittedName>
        <fullName evidence="1">Uncharacterized protein</fullName>
    </submittedName>
</protein>
<accession>A0A3B0VKU2</accession>
<dbReference type="AlphaFoldDB" id="A0A3B0VKU2"/>
<reference evidence="1" key="1">
    <citation type="submission" date="2018-06" db="EMBL/GenBank/DDBJ databases">
        <authorList>
            <person name="Zhirakovskaya E."/>
        </authorList>
    </citation>
    <scope>NUCLEOTIDE SEQUENCE</scope>
</reference>